<comment type="caution">
    <text evidence="3">The sequence shown here is derived from an EMBL/GenBank/DDBJ whole genome shotgun (WGS) entry which is preliminary data.</text>
</comment>
<keyword evidence="4" id="KW-1185">Reference proteome</keyword>
<feature type="transmembrane region" description="Helical" evidence="2">
    <location>
        <begin position="99"/>
        <end position="119"/>
    </location>
</feature>
<evidence type="ECO:0000256" key="1">
    <source>
        <dbReference type="SAM" id="MobiDB-lite"/>
    </source>
</evidence>
<keyword evidence="2" id="KW-1133">Transmembrane helix</keyword>
<dbReference type="AlphaFoldDB" id="A0AA88AKQ6"/>
<keyword evidence="2" id="KW-0472">Membrane</keyword>
<feature type="compositionally biased region" description="Polar residues" evidence="1">
    <location>
        <begin position="67"/>
        <end position="77"/>
    </location>
</feature>
<sequence>MYEYILSVNMMQVCLNEEKKTESQLGSTLEPPSIPSNSSSHVGQESASTSAIVSPPPECSSPSAASQRTAEQSAARVNSGSLIQQLDFDKTYLCEENQNSMACLGLGWVFGMGIMIGFWDKGQGQFSGRR</sequence>
<dbReference type="EMBL" id="BTGU01000050">
    <property type="protein sequence ID" value="GMN54200.1"/>
    <property type="molecule type" value="Genomic_DNA"/>
</dbReference>
<feature type="compositionally biased region" description="Polar residues" evidence="1">
    <location>
        <begin position="35"/>
        <end position="52"/>
    </location>
</feature>
<proteinExistence type="predicted"/>
<protein>
    <submittedName>
        <fullName evidence="3">Uncharacterized protein</fullName>
    </submittedName>
</protein>
<name>A0AA88AKQ6_FICCA</name>
<gene>
    <name evidence="3" type="ORF">TIFTF001_023347</name>
</gene>
<evidence type="ECO:0000256" key="2">
    <source>
        <dbReference type="SAM" id="Phobius"/>
    </source>
</evidence>
<feature type="region of interest" description="Disordered" evidence="1">
    <location>
        <begin position="21"/>
        <end position="77"/>
    </location>
</feature>
<organism evidence="3 4">
    <name type="scientific">Ficus carica</name>
    <name type="common">Common fig</name>
    <dbReference type="NCBI Taxonomy" id="3494"/>
    <lineage>
        <taxon>Eukaryota</taxon>
        <taxon>Viridiplantae</taxon>
        <taxon>Streptophyta</taxon>
        <taxon>Embryophyta</taxon>
        <taxon>Tracheophyta</taxon>
        <taxon>Spermatophyta</taxon>
        <taxon>Magnoliopsida</taxon>
        <taxon>eudicotyledons</taxon>
        <taxon>Gunneridae</taxon>
        <taxon>Pentapetalae</taxon>
        <taxon>rosids</taxon>
        <taxon>fabids</taxon>
        <taxon>Rosales</taxon>
        <taxon>Moraceae</taxon>
        <taxon>Ficeae</taxon>
        <taxon>Ficus</taxon>
    </lineage>
</organism>
<evidence type="ECO:0000313" key="3">
    <source>
        <dbReference type="EMBL" id="GMN54200.1"/>
    </source>
</evidence>
<dbReference type="Proteomes" id="UP001187192">
    <property type="component" value="Unassembled WGS sequence"/>
</dbReference>
<keyword evidence="2" id="KW-0812">Transmembrane</keyword>
<reference evidence="3" key="1">
    <citation type="submission" date="2023-07" db="EMBL/GenBank/DDBJ databases">
        <title>draft genome sequence of fig (Ficus carica).</title>
        <authorList>
            <person name="Takahashi T."/>
            <person name="Nishimura K."/>
        </authorList>
    </citation>
    <scope>NUCLEOTIDE SEQUENCE</scope>
</reference>
<evidence type="ECO:0000313" key="4">
    <source>
        <dbReference type="Proteomes" id="UP001187192"/>
    </source>
</evidence>
<accession>A0AA88AKQ6</accession>